<evidence type="ECO:0000313" key="2">
    <source>
        <dbReference type="Proteomes" id="UP000789833"/>
    </source>
</evidence>
<gene>
    <name evidence="1" type="ORF">BACCIP111883_00133</name>
</gene>
<comment type="caution">
    <text evidence="1">The sequence shown here is derived from an EMBL/GenBank/DDBJ whole genome shotgun (WGS) entry which is preliminary data.</text>
</comment>
<sequence>MGEVGVVLRVKIHVIMGCRRLAWHVESCSFVDIWVVFVDIFHRNYRVFVIKYYDNTADIPKNAPPFEKGSALSVCFLDKIAQ</sequence>
<proteinExistence type="predicted"/>
<dbReference type="Proteomes" id="UP000789833">
    <property type="component" value="Unassembled WGS sequence"/>
</dbReference>
<reference evidence="1 2" key="1">
    <citation type="submission" date="2021-10" db="EMBL/GenBank/DDBJ databases">
        <authorList>
            <person name="Criscuolo A."/>
        </authorList>
    </citation>
    <scope>NUCLEOTIDE SEQUENCE [LARGE SCALE GENOMIC DNA]</scope>
    <source>
        <strain evidence="2">CIP 111883</strain>
    </source>
</reference>
<organism evidence="1 2">
    <name type="scientific">Sutcliffiella rhizosphaerae</name>
    <dbReference type="NCBI Taxonomy" id="2880967"/>
    <lineage>
        <taxon>Bacteria</taxon>
        <taxon>Bacillati</taxon>
        <taxon>Bacillota</taxon>
        <taxon>Bacilli</taxon>
        <taxon>Bacillales</taxon>
        <taxon>Bacillaceae</taxon>
        <taxon>Sutcliffiella</taxon>
    </lineage>
</organism>
<accession>A0ABM8YHQ6</accession>
<name>A0ABM8YHQ6_9BACI</name>
<evidence type="ECO:0000313" key="1">
    <source>
        <dbReference type="EMBL" id="CAG9619366.1"/>
    </source>
</evidence>
<protein>
    <submittedName>
        <fullName evidence="1">Uncharacterized protein</fullName>
    </submittedName>
</protein>
<dbReference type="EMBL" id="CAKJTJ010000001">
    <property type="protein sequence ID" value="CAG9619366.1"/>
    <property type="molecule type" value="Genomic_DNA"/>
</dbReference>
<keyword evidence="2" id="KW-1185">Reference proteome</keyword>